<dbReference type="AlphaFoldDB" id="A0A8J9X7S0"/>
<dbReference type="NCBIfam" id="TIGR03330">
    <property type="entry name" value="SAM_DCase_Bsu"/>
    <property type="match status" value="1"/>
</dbReference>
<name>A0A8J9X7S0_PHATR</name>
<protein>
    <recommendedName>
        <fullName evidence="10">S-adenosylmethionine decarboxylase</fullName>
    </recommendedName>
</protein>
<keyword evidence="8" id="KW-0670">Pyruvate</keyword>
<dbReference type="Proteomes" id="UP000836788">
    <property type="component" value="Chromosome 9"/>
</dbReference>
<evidence type="ECO:0000256" key="7">
    <source>
        <dbReference type="ARBA" id="ARBA00023270"/>
    </source>
</evidence>
<keyword evidence="2" id="KW-0210">Decarboxylase</keyword>
<dbReference type="SUPFAM" id="SSF56276">
    <property type="entry name" value="S-adenosylmethionine decarboxylase"/>
    <property type="match status" value="1"/>
</dbReference>
<evidence type="ECO:0000256" key="3">
    <source>
        <dbReference type="ARBA" id="ARBA00022813"/>
    </source>
</evidence>
<evidence type="ECO:0000313" key="9">
    <source>
        <dbReference type="EMBL" id="CAG9294354.1"/>
    </source>
</evidence>
<gene>
    <name evidence="9" type="ORF">PTTT1_LOCUS54418</name>
</gene>
<dbReference type="InterPro" id="IPR016067">
    <property type="entry name" value="S-AdoMet_deCO2ase_core"/>
</dbReference>
<dbReference type="Pfam" id="PF02675">
    <property type="entry name" value="AdoMet_dc"/>
    <property type="match status" value="1"/>
</dbReference>
<feature type="non-terminal residue" evidence="9">
    <location>
        <position position="80"/>
    </location>
</feature>
<dbReference type="PANTHER" id="PTHR33866">
    <property type="entry name" value="S-ADENOSYLMETHIONINE DECARBOXYLASE PROENZYME"/>
    <property type="match status" value="1"/>
</dbReference>
<sequence length="80" mass="8649">GQHLLVDIENVDASFLNSAHQLAFAMVDVIEMSGLTLLSYHCHGLEPIGVSCVGVLLESHVSFHTWPIEGVITLDLFTCG</sequence>
<keyword evidence="6" id="KW-0456">Lyase</keyword>
<feature type="non-terminal residue" evidence="9">
    <location>
        <position position="1"/>
    </location>
</feature>
<evidence type="ECO:0008006" key="10">
    <source>
        <dbReference type="Google" id="ProtNLM"/>
    </source>
</evidence>
<proteinExistence type="predicted"/>
<evidence type="ECO:0000256" key="4">
    <source>
        <dbReference type="ARBA" id="ARBA00023115"/>
    </source>
</evidence>
<evidence type="ECO:0000256" key="8">
    <source>
        <dbReference type="ARBA" id="ARBA00023317"/>
    </source>
</evidence>
<dbReference type="InterPro" id="IPR003826">
    <property type="entry name" value="AdoMetDC_fam_prok"/>
</dbReference>
<keyword evidence="3" id="KW-0068">Autocatalytic cleavage</keyword>
<dbReference type="EMBL" id="OU594950">
    <property type="protein sequence ID" value="CAG9294354.1"/>
    <property type="molecule type" value="Genomic_DNA"/>
</dbReference>
<organism evidence="9">
    <name type="scientific">Phaeodactylum tricornutum</name>
    <name type="common">Diatom</name>
    <dbReference type="NCBI Taxonomy" id="2850"/>
    <lineage>
        <taxon>Eukaryota</taxon>
        <taxon>Sar</taxon>
        <taxon>Stramenopiles</taxon>
        <taxon>Ochrophyta</taxon>
        <taxon>Bacillariophyta</taxon>
        <taxon>Bacillariophyceae</taxon>
        <taxon>Bacillariophycidae</taxon>
        <taxon>Naviculales</taxon>
        <taxon>Phaeodactylaceae</taxon>
        <taxon>Phaeodactylum</taxon>
    </lineage>
</organism>
<comment type="cofactor">
    <cofactor evidence="1">
        <name>pyruvate</name>
        <dbReference type="ChEBI" id="CHEBI:15361"/>
    </cofactor>
</comment>
<dbReference type="GO" id="GO:0008295">
    <property type="term" value="P:spermidine biosynthetic process"/>
    <property type="evidence" value="ECO:0007669"/>
    <property type="project" value="InterPro"/>
</dbReference>
<dbReference type="PANTHER" id="PTHR33866:SF2">
    <property type="entry name" value="S-ADENOSYLMETHIONINE DECARBOXYLASE PROENZYME"/>
    <property type="match status" value="1"/>
</dbReference>
<dbReference type="GO" id="GO:0004014">
    <property type="term" value="F:adenosylmethionine decarboxylase activity"/>
    <property type="evidence" value="ECO:0007669"/>
    <property type="project" value="InterPro"/>
</dbReference>
<keyword evidence="4" id="KW-0620">Polyamine biosynthesis</keyword>
<dbReference type="InterPro" id="IPR017716">
    <property type="entry name" value="S-AdoMet_deCOase_pro-enz"/>
</dbReference>
<evidence type="ECO:0000256" key="2">
    <source>
        <dbReference type="ARBA" id="ARBA00022793"/>
    </source>
</evidence>
<keyword evidence="7" id="KW-0704">Schiff base</keyword>
<dbReference type="Gene3D" id="3.60.90.10">
    <property type="entry name" value="S-adenosylmethionine decarboxylase"/>
    <property type="match status" value="1"/>
</dbReference>
<dbReference type="GO" id="GO:0005829">
    <property type="term" value="C:cytosol"/>
    <property type="evidence" value="ECO:0007669"/>
    <property type="project" value="TreeGrafter"/>
</dbReference>
<keyword evidence="5" id="KW-0865">Zymogen</keyword>
<evidence type="ECO:0000256" key="6">
    <source>
        <dbReference type="ARBA" id="ARBA00023239"/>
    </source>
</evidence>
<evidence type="ECO:0000256" key="5">
    <source>
        <dbReference type="ARBA" id="ARBA00023145"/>
    </source>
</evidence>
<accession>A0A8J9X7S0</accession>
<reference evidence="9" key="1">
    <citation type="submission" date="2022-02" db="EMBL/GenBank/DDBJ databases">
        <authorList>
            <person name="Giguere J D."/>
        </authorList>
    </citation>
    <scope>NUCLEOTIDE SEQUENCE</scope>
    <source>
        <strain evidence="9">CCAP 1055/1</strain>
    </source>
</reference>
<evidence type="ECO:0000256" key="1">
    <source>
        <dbReference type="ARBA" id="ARBA00001928"/>
    </source>
</evidence>